<reference evidence="2" key="1">
    <citation type="submission" date="2020-02" db="EMBL/GenBank/DDBJ databases">
        <authorList>
            <person name="Palmer J.M."/>
        </authorList>
    </citation>
    <scope>NUCLEOTIDE SEQUENCE</scope>
    <source>
        <strain evidence="2">EPUS1.4</strain>
        <tissue evidence="2">Thallus</tissue>
    </source>
</reference>
<evidence type="ECO:0000256" key="1">
    <source>
        <dbReference type="SAM" id="MobiDB-lite"/>
    </source>
</evidence>
<gene>
    <name evidence="2" type="ORF">GJ744_007090</name>
</gene>
<feature type="compositionally biased region" description="Basic and acidic residues" evidence="1">
    <location>
        <begin position="195"/>
        <end position="214"/>
    </location>
</feature>
<feature type="compositionally biased region" description="Polar residues" evidence="1">
    <location>
        <begin position="232"/>
        <end position="242"/>
    </location>
</feature>
<feature type="region of interest" description="Disordered" evidence="1">
    <location>
        <begin position="1"/>
        <end position="108"/>
    </location>
</feature>
<feature type="region of interest" description="Disordered" evidence="1">
    <location>
        <begin position="286"/>
        <end position="409"/>
    </location>
</feature>
<feature type="compositionally biased region" description="Basic and acidic residues" evidence="1">
    <location>
        <begin position="395"/>
        <end position="406"/>
    </location>
</feature>
<evidence type="ECO:0000313" key="2">
    <source>
        <dbReference type="EMBL" id="KAF7510191.1"/>
    </source>
</evidence>
<organism evidence="2 3">
    <name type="scientific">Endocarpon pusillum</name>
    <dbReference type="NCBI Taxonomy" id="364733"/>
    <lineage>
        <taxon>Eukaryota</taxon>
        <taxon>Fungi</taxon>
        <taxon>Dikarya</taxon>
        <taxon>Ascomycota</taxon>
        <taxon>Pezizomycotina</taxon>
        <taxon>Eurotiomycetes</taxon>
        <taxon>Chaetothyriomycetidae</taxon>
        <taxon>Verrucariales</taxon>
        <taxon>Verrucariaceae</taxon>
        <taxon>Endocarpon</taxon>
    </lineage>
</organism>
<feature type="region of interest" description="Disordered" evidence="1">
    <location>
        <begin position="450"/>
        <end position="480"/>
    </location>
</feature>
<comment type="caution">
    <text evidence="2">The sequence shown here is derived from an EMBL/GenBank/DDBJ whole genome shotgun (WGS) entry which is preliminary data.</text>
</comment>
<feature type="compositionally biased region" description="Acidic residues" evidence="1">
    <location>
        <begin position="63"/>
        <end position="72"/>
    </location>
</feature>
<feature type="region of interest" description="Disordered" evidence="1">
    <location>
        <begin position="183"/>
        <end position="256"/>
    </location>
</feature>
<accession>A0A8H7E7X3</accession>
<keyword evidence="3" id="KW-1185">Reference proteome</keyword>
<protein>
    <submittedName>
        <fullName evidence="2">Uncharacterized protein</fullName>
    </submittedName>
</protein>
<feature type="compositionally biased region" description="Polar residues" evidence="1">
    <location>
        <begin position="23"/>
        <end position="45"/>
    </location>
</feature>
<dbReference type="Proteomes" id="UP000606974">
    <property type="component" value="Unassembled WGS sequence"/>
</dbReference>
<dbReference type="AlphaFoldDB" id="A0A8H7E7X3"/>
<evidence type="ECO:0000313" key="3">
    <source>
        <dbReference type="Proteomes" id="UP000606974"/>
    </source>
</evidence>
<proteinExistence type="predicted"/>
<sequence>MENVCFYQPHSGMGSSFPHRKLLQSSQFRTSSFSKPSPRQLSLTGRSKPADGISRLREKNDVEGGESSDDELPSLRKLLSPVTQARQSSLKASTPPSAFQDPSRSRFLNPPVQMAESLAPSPSATASTPRKSLFKNVPAWSFLQPPPAPAPAPSNQAKVNDDAVHNSSIPVLARSDELAVLPHGVPSRCMSRSSVKRDPMSGNTDGRRTDRGDSQENPIDVDDDDDEGHLMIQSSHASSQMIVDNPGLGCENTDMDADGADHADKVAAKSGLGDAAILQYDNRSTIATSPSFSPEIPESDSGTTLDGERQLHSPLQEDPIANPSGKRSRSLSGSDRPDGRGSDWVFDVFAEDGSEGDGSASLKRARSSPHPLEGAENRSPSAAAVKGVQMSGSAHSDRPSRSDQEYSVHQVVGESGSEYEITALTKMWLPKVSVDPKLVRKYRAEQRAATTKVRTRWSPGCKTRAERDGSIGGHNFQGIG</sequence>
<dbReference type="EMBL" id="JAACFV010000033">
    <property type="protein sequence ID" value="KAF7510191.1"/>
    <property type="molecule type" value="Genomic_DNA"/>
</dbReference>
<feature type="compositionally biased region" description="Polar residues" evidence="1">
    <location>
        <begin position="81"/>
        <end position="102"/>
    </location>
</feature>
<name>A0A8H7E7X3_9EURO</name>